<dbReference type="Proteomes" id="UP000537204">
    <property type="component" value="Unassembled WGS sequence"/>
</dbReference>
<evidence type="ECO:0000313" key="2">
    <source>
        <dbReference type="Proteomes" id="UP000537204"/>
    </source>
</evidence>
<accession>A0A7W8ZJU9</accession>
<dbReference type="AlphaFoldDB" id="A0A7W8ZJU9"/>
<gene>
    <name evidence="1" type="ORF">HDE68_001222</name>
</gene>
<name>A0A7W8ZJU9_9SPHI</name>
<evidence type="ECO:0000313" key="1">
    <source>
        <dbReference type="EMBL" id="MBB5635337.1"/>
    </source>
</evidence>
<organism evidence="1 2">
    <name type="scientific">Pedobacter cryoconitis</name>
    <dbReference type="NCBI Taxonomy" id="188932"/>
    <lineage>
        <taxon>Bacteria</taxon>
        <taxon>Pseudomonadati</taxon>
        <taxon>Bacteroidota</taxon>
        <taxon>Sphingobacteriia</taxon>
        <taxon>Sphingobacteriales</taxon>
        <taxon>Sphingobacteriaceae</taxon>
        <taxon>Pedobacter</taxon>
    </lineage>
</organism>
<protein>
    <submittedName>
        <fullName evidence="1">Uncharacterized protein</fullName>
    </submittedName>
</protein>
<proteinExistence type="predicted"/>
<dbReference type="RefSeq" id="WP_183879846.1">
    <property type="nucleotide sequence ID" value="NZ_JACHCE010000001.1"/>
</dbReference>
<sequence length="75" mass="9048">MTINLSQFIFNHLLARNQHHLAINDQIVVDYGSRFHDMDDFKSLMDKYYHFLLVFGQEKLGHYAWYKITSLKKLE</sequence>
<comment type="caution">
    <text evidence="1">The sequence shown here is derived from an EMBL/GenBank/DDBJ whole genome shotgun (WGS) entry which is preliminary data.</text>
</comment>
<reference evidence="1 2" key="1">
    <citation type="submission" date="2020-08" db="EMBL/GenBank/DDBJ databases">
        <title>Genomic Encyclopedia of Type Strains, Phase IV (KMG-V): Genome sequencing to study the core and pangenomes of soil and plant-associated prokaryotes.</title>
        <authorList>
            <person name="Whitman W."/>
        </authorList>
    </citation>
    <scope>NUCLEOTIDE SEQUENCE [LARGE SCALE GENOMIC DNA]</scope>
    <source>
        <strain evidence="1 2">S3M1</strain>
    </source>
</reference>
<dbReference type="EMBL" id="JACHCE010000001">
    <property type="protein sequence ID" value="MBB5635337.1"/>
    <property type="molecule type" value="Genomic_DNA"/>
</dbReference>